<dbReference type="Pfam" id="PF01142">
    <property type="entry name" value="TruD"/>
    <property type="match status" value="1"/>
</dbReference>
<dbReference type="GeneID" id="9040822"/>
<dbReference type="GO" id="GO:0001522">
    <property type="term" value="P:pseudouridine synthesis"/>
    <property type="evidence" value="ECO:0007669"/>
    <property type="project" value="InterPro"/>
</dbReference>
<organism evidence="8">
    <name type="scientific">Perkinsus marinus (strain ATCC 50983 / TXsc)</name>
    <dbReference type="NCBI Taxonomy" id="423536"/>
    <lineage>
        <taxon>Eukaryota</taxon>
        <taxon>Sar</taxon>
        <taxon>Alveolata</taxon>
        <taxon>Perkinsozoa</taxon>
        <taxon>Perkinsea</taxon>
        <taxon>Perkinsida</taxon>
        <taxon>Perkinsidae</taxon>
        <taxon>Perkinsus</taxon>
    </lineage>
</organism>
<dbReference type="EMBL" id="GG686772">
    <property type="protein sequence ID" value="EEQ98354.1"/>
    <property type="molecule type" value="Genomic_DNA"/>
</dbReference>
<evidence type="ECO:0000313" key="7">
    <source>
        <dbReference type="EMBL" id="EEQ98354.1"/>
    </source>
</evidence>
<dbReference type="PROSITE" id="PS50984">
    <property type="entry name" value="TRUD"/>
    <property type="match status" value="1"/>
</dbReference>
<evidence type="ECO:0000256" key="1">
    <source>
        <dbReference type="ARBA" id="ARBA00007953"/>
    </source>
</evidence>
<accession>C5LY24</accession>
<feature type="coiled-coil region" evidence="4">
    <location>
        <begin position="1620"/>
        <end position="1676"/>
    </location>
</feature>
<evidence type="ECO:0000259" key="6">
    <source>
        <dbReference type="PROSITE" id="PS50984"/>
    </source>
</evidence>
<dbReference type="SUPFAM" id="SSF48452">
    <property type="entry name" value="TPR-like"/>
    <property type="match status" value="1"/>
</dbReference>
<dbReference type="GO" id="GO:0003723">
    <property type="term" value="F:RNA binding"/>
    <property type="evidence" value="ECO:0007669"/>
    <property type="project" value="InterPro"/>
</dbReference>
<dbReference type="InterPro" id="IPR001656">
    <property type="entry name" value="PsdUridine_synth_TruD"/>
</dbReference>
<feature type="repeat" description="TPR" evidence="3">
    <location>
        <begin position="908"/>
        <end position="941"/>
    </location>
</feature>
<reference evidence="7 8" key="1">
    <citation type="submission" date="2008-07" db="EMBL/GenBank/DDBJ databases">
        <authorList>
            <person name="El-Sayed N."/>
            <person name="Caler E."/>
            <person name="Inman J."/>
            <person name="Amedeo P."/>
            <person name="Hass B."/>
            <person name="Wortman J."/>
        </authorList>
    </citation>
    <scope>NUCLEOTIDE SEQUENCE [LARGE SCALE GENOMIC DNA]</scope>
    <source>
        <strain evidence="8">ATCC 50983 / TXsc</strain>
    </source>
</reference>
<protein>
    <submittedName>
        <fullName evidence="7">tRNA pseudouridine synthase D, putative</fullName>
    </submittedName>
</protein>
<evidence type="ECO:0000256" key="3">
    <source>
        <dbReference type="PROSITE-ProRule" id="PRU00339"/>
    </source>
</evidence>
<name>C5LY24_PERM5</name>
<dbReference type="PROSITE" id="PS50005">
    <property type="entry name" value="TPR"/>
    <property type="match status" value="1"/>
</dbReference>
<feature type="coiled-coil region" evidence="4">
    <location>
        <begin position="1057"/>
        <end position="1222"/>
    </location>
</feature>
<dbReference type="InterPro" id="IPR019734">
    <property type="entry name" value="TPR_rpt"/>
</dbReference>
<dbReference type="Proteomes" id="UP000007800">
    <property type="component" value="Unassembled WGS sequence"/>
</dbReference>
<evidence type="ECO:0000256" key="2">
    <source>
        <dbReference type="ARBA" id="ARBA00023235"/>
    </source>
</evidence>
<dbReference type="InterPro" id="IPR042214">
    <property type="entry name" value="TruD_catalytic"/>
</dbReference>
<dbReference type="InterPro" id="IPR011990">
    <property type="entry name" value="TPR-like_helical_dom_sf"/>
</dbReference>
<dbReference type="PANTHER" id="PTHR13326:SF21">
    <property type="entry name" value="PSEUDOURIDYLATE SYNTHASE PUS7L"/>
    <property type="match status" value="1"/>
</dbReference>
<evidence type="ECO:0000256" key="4">
    <source>
        <dbReference type="SAM" id="Coils"/>
    </source>
</evidence>
<dbReference type="RefSeq" id="XP_002765637.1">
    <property type="nucleotide sequence ID" value="XM_002765591.1"/>
</dbReference>
<feature type="domain" description="TRUD" evidence="6">
    <location>
        <begin position="423"/>
        <end position="658"/>
    </location>
</feature>
<proteinExistence type="inferred from homology"/>
<keyword evidence="8" id="KW-1185">Reference proteome</keyword>
<dbReference type="SMART" id="SM00028">
    <property type="entry name" value="TPR"/>
    <property type="match status" value="2"/>
</dbReference>
<dbReference type="PANTHER" id="PTHR13326">
    <property type="entry name" value="TRNA PSEUDOURIDINE SYNTHASE D"/>
    <property type="match status" value="1"/>
</dbReference>
<dbReference type="SUPFAM" id="SSF55120">
    <property type="entry name" value="Pseudouridine synthase"/>
    <property type="match status" value="1"/>
</dbReference>
<evidence type="ECO:0000313" key="8">
    <source>
        <dbReference type="Proteomes" id="UP000007800"/>
    </source>
</evidence>
<keyword evidence="2" id="KW-0413">Isomerase</keyword>
<dbReference type="InParanoid" id="C5LY24"/>
<feature type="region of interest" description="Disordered" evidence="5">
    <location>
        <begin position="730"/>
        <end position="761"/>
    </location>
</feature>
<dbReference type="GO" id="GO:0009982">
    <property type="term" value="F:pseudouridine synthase activity"/>
    <property type="evidence" value="ECO:0007669"/>
    <property type="project" value="InterPro"/>
</dbReference>
<keyword evidence="4" id="KW-0175">Coiled coil</keyword>
<dbReference type="Gene3D" id="3.30.2350.20">
    <property type="entry name" value="TruD, catalytic domain"/>
    <property type="match status" value="2"/>
</dbReference>
<comment type="similarity">
    <text evidence="1">Belongs to the pseudouridine synthase TruD family.</text>
</comment>
<gene>
    <name evidence="7" type="ORF">Pmar_PMAR013703</name>
</gene>
<dbReference type="InterPro" id="IPR011760">
    <property type="entry name" value="PsdUridine_synth_TruD_insert"/>
</dbReference>
<dbReference type="OrthoDB" id="447290at2759"/>
<evidence type="ECO:0000256" key="5">
    <source>
        <dbReference type="SAM" id="MobiDB-lite"/>
    </source>
</evidence>
<sequence length="1735" mass="194249">MLDTVGFPSYSMVIASGLRTSQVVQRLGLCSKVVALSTMEGERVPEARGPQFAKFLHQVGVEEFIDPLHIGGVMKARFVDWVVREVDMDGRVAKMSDETAPEWWSKLECYHEQQTNAARPPQADTYPVGNSGVDHTDQYRQAYEEGYWLGDRAANFIEEFCGAEALGKIVKFMKATREEVGERDDGDYRRRLFEWKSNGPADIAVVYKIRGAISGMLKESLAVVPFKLLSDRVIYYAAVNVRRNEFLLSCMDRSDAARVLCFFGAGYSSETLLVPVKNAQGKRGQLVAKTLPLHFPDIRVSVYEEETESNGAVVELSWSRKYSPVGLYKGSRWRFTLMKAGWDTTAIQRAIERELDLPKDSMHFAGVKDKFGVTYHFERTEVNGGTTELRHGMLSGNCFRLRIRDVEGGADEKVRASKLADTGFINYYGLQRFGINPHHDESRHNNVDIGAALVSGDYEKAAKLILTPAGCDKRKVADILREWQETGESSVVAERLRKVRSRDRDVEMWSRMMSAIVASPTVDGYRGALRAGVPRALLQIHLLAYQSCLWNRMASRRIRENGLEVVESDVVWCKEKGDITMVGSAVDRFKISDVLVPTWGSQLEGKDKLLRLGVCTRQLYAELLRESVSRGEASDGILNGDLDLDFSRSLGVRARLPSIPRRLIAKPGNLKCWEEMADGRRNLILEVCSLGIDSFELVKPLGYDYEGDGLTAGFLQARYLRMMSKSEVVSSEEEEVNKTTESNRQGSGEELLGKQLPKESVSPELDEDSLLLAFGRQEAHKAVEWCQNNCHRSDIFECRLEDGTRLKEEGNAMVKNREWEEASEKYLAALYQVDFSIGQQWQLTNEHQYLLDNIKLTILNNLCLAYLHRDDPEKARKSADLALKSAATMDRLAKETDGLEPVRKETLGKVYYRRAKASYSLRDYERAYEDAKEALESCPSDTAVKRLMTEAYRMVKKEEERTNRMWKASAKKMFADNDAPKVTQVQAQVVLRKVKRSPSNRVGYPGYYDAQCALEESEHQFFMNSYSQVVARSKSSRLSDQSRAGRPESPKDAQLEIEYYRLKVDELQLTLELEEQNRTLGEARRRKALEREDADLTERAIEGYRATVQYLYGLLLKSQREVSSLQRKLEEERGRRGLEDSAGVTCREAEKVIDMLTLEQNRKQDELQRLEGELKKVRGALVEAEEVCGERQATIEAYEELVVEKEQEINQLLETVKEVMGRAHAAAESAKLWRIRALEIATETAKSTAEADGEPGHRESLLMSSSEIVAVSHCTAVERLAMETVIEKMCLTSEQRAALTSLKALSLLRRVLRRAKVMSLCLARWLCGMPQSQGSYLCSLLARTADASAGTIRELAGQGVERCISVASTKGAADLLLSAEGELDDVVHHMAVGTVASLPYDDLVVSVQNFLTKLQSACSAMFPDFNPLAVAGVAGSAVLAARLVAVAAAAHLDNHHDEEVERLLRPCEMKIRQALSAGGDTMSFRPAAVEAHEEGRIRALEKSVFASWSGDKVGSTGPKGLAEGLEDAAALISRLPPEGELPEVTSNEAEGSLVADIVDLLHKESGRYGDLQQKLEGVQTEAGSLREELKVSKGNADSLRASLGTLEQRLIQTSQKDEAAKARESELERLRAEIEYYRRVERRQLRAQLGSCQKELDSAGAKEASLRRKIKQFEEAEKLRAERERATGDFGGSRHLLALQMRMLSEENARLRARLVRAYMKPLLAEVGPPGIVLN</sequence>
<keyword evidence="3" id="KW-0802">TPR repeat</keyword>
<dbReference type="Gene3D" id="1.25.40.10">
    <property type="entry name" value="Tetratricopeptide repeat domain"/>
    <property type="match status" value="1"/>
</dbReference>
<dbReference type="InterPro" id="IPR020103">
    <property type="entry name" value="PsdUridine_synth_cat_dom_sf"/>
</dbReference>